<sequence>MGDWIEKESRERSQLLHSCDRFSLDMGATTSSCNQSCFLHASTDCKQVIPCDWTTIYWFKFLNVLHDPPTEAIALLSLCPLSRAIALPLRCPSVPYEDPFKYPCCC</sequence>
<proteinExistence type="predicted"/>
<dbReference type="Proteomes" id="UP001464891">
    <property type="component" value="Unassembled WGS sequence"/>
</dbReference>
<evidence type="ECO:0000313" key="2">
    <source>
        <dbReference type="Proteomes" id="UP001464891"/>
    </source>
</evidence>
<evidence type="ECO:0000313" key="1">
    <source>
        <dbReference type="EMBL" id="MEP0820018.1"/>
    </source>
</evidence>
<organism evidence="1 2">
    <name type="scientific">Trichocoleus desertorum GB2-A4</name>
    <dbReference type="NCBI Taxonomy" id="2933944"/>
    <lineage>
        <taxon>Bacteria</taxon>
        <taxon>Bacillati</taxon>
        <taxon>Cyanobacteriota</taxon>
        <taxon>Cyanophyceae</taxon>
        <taxon>Leptolyngbyales</taxon>
        <taxon>Trichocoleusaceae</taxon>
        <taxon>Trichocoleus</taxon>
    </lineage>
</organism>
<gene>
    <name evidence="1" type="ORF">NC998_23205</name>
</gene>
<reference evidence="1 2" key="1">
    <citation type="submission" date="2022-04" db="EMBL/GenBank/DDBJ databases">
        <title>Positive selection, recombination, and allopatry shape intraspecific diversity of widespread and dominant cyanobacteria.</title>
        <authorList>
            <person name="Wei J."/>
            <person name="Shu W."/>
            <person name="Hu C."/>
        </authorList>
    </citation>
    <scope>NUCLEOTIDE SEQUENCE [LARGE SCALE GENOMIC DNA]</scope>
    <source>
        <strain evidence="1 2">GB2-A4</strain>
    </source>
</reference>
<dbReference type="EMBL" id="JAMPKM010000018">
    <property type="protein sequence ID" value="MEP0820018.1"/>
    <property type="molecule type" value="Genomic_DNA"/>
</dbReference>
<comment type="caution">
    <text evidence="1">The sequence shown here is derived from an EMBL/GenBank/DDBJ whole genome shotgun (WGS) entry which is preliminary data.</text>
</comment>
<keyword evidence="2" id="KW-1185">Reference proteome</keyword>
<protein>
    <submittedName>
        <fullName evidence="1">Uncharacterized protein</fullName>
    </submittedName>
</protein>
<name>A0ABV0JE04_9CYAN</name>
<accession>A0ABV0JE04</accession>